<gene>
    <name evidence="2" type="ORF">FBT96_17295</name>
</gene>
<sequence>MVKPEWIVPGAVGALAGVLLTAATGFVWAGWELRSGVRRAAEAEVVRALVPLCVDQAMADPARAVKLAALRQDAPPTQLEILIETGWLPGALRAGFDRAVAQGCIAALWTRGA</sequence>
<comment type="caution">
    <text evidence="2">The sequence shown here is derived from an EMBL/GenBank/DDBJ whole genome shotgun (WGS) entry which is preliminary data.</text>
</comment>
<feature type="transmembrane region" description="Helical" evidence="1">
    <location>
        <begin position="6"/>
        <end position="29"/>
    </location>
</feature>
<proteinExistence type="predicted"/>
<evidence type="ECO:0000313" key="3">
    <source>
        <dbReference type="Proteomes" id="UP000310597"/>
    </source>
</evidence>
<keyword evidence="1" id="KW-0812">Transmembrane</keyword>
<evidence type="ECO:0000256" key="1">
    <source>
        <dbReference type="SAM" id="Phobius"/>
    </source>
</evidence>
<dbReference type="EMBL" id="SWJZ01000090">
    <property type="protein sequence ID" value="TKD15376.1"/>
    <property type="molecule type" value="Genomic_DNA"/>
</dbReference>
<protein>
    <submittedName>
        <fullName evidence="2">Uncharacterized protein</fullName>
    </submittedName>
</protein>
<keyword evidence="1" id="KW-1133">Transmembrane helix</keyword>
<dbReference type="RefSeq" id="WP_136908850.1">
    <property type="nucleotide sequence ID" value="NZ_SWJZ01000090.1"/>
</dbReference>
<accession>A0A4U1JMD3</accession>
<organism evidence="2 3">
    <name type="scientific">Rhodobacter capsulatus</name>
    <name type="common">Rhodopseudomonas capsulata</name>
    <dbReference type="NCBI Taxonomy" id="1061"/>
    <lineage>
        <taxon>Bacteria</taxon>
        <taxon>Pseudomonadati</taxon>
        <taxon>Pseudomonadota</taxon>
        <taxon>Alphaproteobacteria</taxon>
        <taxon>Rhodobacterales</taxon>
        <taxon>Rhodobacter group</taxon>
        <taxon>Rhodobacter</taxon>
    </lineage>
</organism>
<keyword evidence="1" id="KW-0472">Membrane</keyword>
<name>A0A4U1JMD3_RHOCA</name>
<dbReference type="AlphaFoldDB" id="A0A4U1JMD3"/>
<dbReference type="OrthoDB" id="5514977at2"/>
<dbReference type="Proteomes" id="UP000310597">
    <property type="component" value="Unassembled WGS sequence"/>
</dbReference>
<reference evidence="2 3" key="1">
    <citation type="submission" date="2019-04" db="EMBL/GenBank/DDBJ databases">
        <title>Draft Whole-Genome sequence of the purple photosynthetic bacterium Rhodobacter capsulatus SP108 with an indigenous class A beta-lactamase.</title>
        <authorList>
            <person name="Robertson S."/>
            <person name="Meyer T.E."/>
            <person name="Kyndt J.A."/>
        </authorList>
    </citation>
    <scope>NUCLEOTIDE SEQUENCE [LARGE SCALE GENOMIC DNA]</scope>
    <source>
        <strain evidence="2 3">SP108</strain>
    </source>
</reference>
<evidence type="ECO:0000313" key="2">
    <source>
        <dbReference type="EMBL" id="TKD15376.1"/>
    </source>
</evidence>